<dbReference type="Proteomes" id="UP000285146">
    <property type="component" value="Unassembled WGS sequence"/>
</dbReference>
<evidence type="ECO:0008006" key="11">
    <source>
        <dbReference type="Google" id="ProtNLM"/>
    </source>
</evidence>
<comment type="similarity">
    <text evidence="2">Belongs to the MIP/aquaporin (TC 1.A.8) family.</text>
</comment>
<dbReference type="AlphaFoldDB" id="A0A423WT32"/>
<evidence type="ECO:0000256" key="6">
    <source>
        <dbReference type="ARBA" id="ARBA00023136"/>
    </source>
</evidence>
<keyword evidence="6 8" id="KW-0472">Membrane</keyword>
<keyword evidence="10" id="KW-1185">Reference proteome</keyword>
<dbReference type="InterPro" id="IPR022357">
    <property type="entry name" value="MIP_CS"/>
</dbReference>
<dbReference type="InterPro" id="IPR000425">
    <property type="entry name" value="MIP"/>
</dbReference>
<feature type="transmembrane region" description="Helical" evidence="8">
    <location>
        <begin position="413"/>
        <end position="432"/>
    </location>
</feature>
<dbReference type="GO" id="GO:0015254">
    <property type="term" value="F:glycerol channel activity"/>
    <property type="evidence" value="ECO:0007669"/>
    <property type="project" value="TreeGrafter"/>
</dbReference>
<feature type="transmembrane region" description="Helical" evidence="8">
    <location>
        <begin position="494"/>
        <end position="514"/>
    </location>
</feature>
<evidence type="ECO:0000256" key="3">
    <source>
        <dbReference type="ARBA" id="ARBA00022448"/>
    </source>
</evidence>
<gene>
    <name evidence="9" type="ORF">VPNG_06718</name>
</gene>
<evidence type="ECO:0000256" key="1">
    <source>
        <dbReference type="ARBA" id="ARBA00004141"/>
    </source>
</evidence>
<feature type="region of interest" description="Disordered" evidence="7">
    <location>
        <begin position="86"/>
        <end position="294"/>
    </location>
</feature>
<feature type="compositionally biased region" description="Basic and acidic residues" evidence="7">
    <location>
        <begin position="130"/>
        <end position="140"/>
    </location>
</feature>
<evidence type="ECO:0000313" key="10">
    <source>
        <dbReference type="Proteomes" id="UP000285146"/>
    </source>
</evidence>
<dbReference type="InParanoid" id="A0A423WT32"/>
<feature type="compositionally biased region" description="Basic and acidic residues" evidence="7">
    <location>
        <begin position="161"/>
        <end position="197"/>
    </location>
</feature>
<dbReference type="PROSITE" id="PS00221">
    <property type="entry name" value="MIP"/>
    <property type="match status" value="1"/>
</dbReference>
<protein>
    <recommendedName>
        <fullName evidence="11">Aquaporin</fullName>
    </recommendedName>
</protein>
<comment type="subcellular location">
    <subcellularLocation>
        <location evidence="1">Membrane</location>
        <topology evidence="1">Multi-pass membrane protein</topology>
    </subcellularLocation>
</comment>
<dbReference type="CDD" id="cd00333">
    <property type="entry name" value="MIP"/>
    <property type="match status" value="1"/>
</dbReference>
<dbReference type="InterPro" id="IPR050363">
    <property type="entry name" value="MIP/Aquaporin"/>
</dbReference>
<feature type="transmembrane region" description="Helical" evidence="8">
    <location>
        <begin position="460"/>
        <end position="482"/>
    </location>
</feature>
<evidence type="ECO:0000256" key="4">
    <source>
        <dbReference type="ARBA" id="ARBA00022692"/>
    </source>
</evidence>
<keyword evidence="3" id="KW-0813">Transport</keyword>
<evidence type="ECO:0000256" key="5">
    <source>
        <dbReference type="ARBA" id="ARBA00022989"/>
    </source>
</evidence>
<dbReference type="Gene3D" id="1.20.1080.10">
    <property type="entry name" value="Glycerol uptake facilitator protein"/>
    <property type="match status" value="1"/>
</dbReference>
<keyword evidence="5 8" id="KW-1133">Transmembrane helix</keyword>
<evidence type="ECO:0000313" key="9">
    <source>
        <dbReference type="EMBL" id="ROW06662.1"/>
    </source>
</evidence>
<dbReference type="InterPro" id="IPR023271">
    <property type="entry name" value="Aquaporin-like"/>
</dbReference>
<feature type="compositionally biased region" description="Polar residues" evidence="7">
    <location>
        <begin position="13"/>
        <end position="46"/>
    </location>
</feature>
<feature type="transmembrane region" description="Helical" evidence="8">
    <location>
        <begin position="373"/>
        <end position="392"/>
    </location>
</feature>
<dbReference type="PANTHER" id="PTHR43829:SF24">
    <property type="entry name" value="MIP AQUAPORIN (EUROFUNG)"/>
    <property type="match status" value="1"/>
</dbReference>
<dbReference type="STRING" id="1230097.A0A423WT32"/>
<evidence type="ECO:0000256" key="2">
    <source>
        <dbReference type="ARBA" id="ARBA00006175"/>
    </source>
</evidence>
<dbReference type="SUPFAM" id="SSF81338">
    <property type="entry name" value="Aquaporin-like"/>
    <property type="match status" value="1"/>
</dbReference>
<comment type="caution">
    <text evidence="9">The sequence shown here is derived from an EMBL/GenBank/DDBJ whole genome shotgun (WGS) entry which is preliminary data.</text>
</comment>
<feature type="compositionally biased region" description="Basic and acidic residues" evidence="7">
    <location>
        <begin position="86"/>
        <end position="118"/>
    </location>
</feature>
<feature type="compositionally biased region" description="Basic and acidic residues" evidence="7">
    <location>
        <begin position="274"/>
        <end position="294"/>
    </location>
</feature>
<name>A0A423WT32_9PEZI</name>
<organism evidence="9 10">
    <name type="scientific">Cytospora leucostoma</name>
    <dbReference type="NCBI Taxonomy" id="1230097"/>
    <lineage>
        <taxon>Eukaryota</taxon>
        <taxon>Fungi</taxon>
        <taxon>Dikarya</taxon>
        <taxon>Ascomycota</taxon>
        <taxon>Pezizomycotina</taxon>
        <taxon>Sordariomycetes</taxon>
        <taxon>Sordariomycetidae</taxon>
        <taxon>Diaporthales</taxon>
        <taxon>Cytosporaceae</taxon>
        <taxon>Cytospora</taxon>
    </lineage>
</organism>
<accession>A0A423WT32</accession>
<dbReference type="GO" id="GO:0005886">
    <property type="term" value="C:plasma membrane"/>
    <property type="evidence" value="ECO:0007669"/>
    <property type="project" value="TreeGrafter"/>
</dbReference>
<dbReference type="NCBIfam" id="TIGR00861">
    <property type="entry name" value="MIP"/>
    <property type="match status" value="1"/>
</dbReference>
<evidence type="ECO:0000256" key="7">
    <source>
        <dbReference type="SAM" id="MobiDB-lite"/>
    </source>
</evidence>
<proteinExistence type="inferred from homology"/>
<dbReference type="PRINTS" id="PR00783">
    <property type="entry name" value="MINTRINSICP"/>
</dbReference>
<sequence>MEPHTPQEPFPSAGTNSNGSDRTDQGSLRQQNSVRQEPSRSSSIMASDTIAKMAGNRTMAEKMANVVSQLDDEGKAQLEDLVADFESSRRALGHDKPKGQTTPEYHERNPWHGQEKKKNNFSLGEPFPRMGRDPEKEPKKANQRPVFSLGNPFPHTVRGMGRTDSKRPMGDVEQGLRRPSKEVDVEQDFRRPPKEADVGQGFRRSSREADVGQGFRRPSREVETPAAVDSDETSSTLSLGEPTSSHQPKTMEANGTPSATRSRTNSKTDSANDPARRTESRNDQDQGTDMARKYKVDADTIGGKRDGDAVEEGRADPNAMRNWWARFRAKYPEPMAEFLCTTVSVFLGLCGTLSVNLSQNQSQQYGTFETQCWAWGLSFMFGIYLGGGVSGAHMNPSISITLSIFRGFPWRRCSIYVVIQILGAFTGAWLAYCIYRDAIIEVDATMTATYSNWFTVPKPWVSPATAFFSEFLAGAVMMVAVLSLGDDQNNPPGAGMHAFIIGLLITVLKMTLGYNTGAALNPASDLGPRLIAKAVGYKSDDLFGSGWWAYGPWGGNLSGALVGCTLYDAIVFVGSESPINYRWSKEKHPWKVAADKML</sequence>
<dbReference type="EMBL" id="LKEB01000041">
    <property type="protein sequence ID" value="ROW06662.1"/>
    <property type="molecule type" value="Genomic_DNA"/>
</dbReference>
<dbReference type="OrthoDB" id="3222at2759"/>
<keyword evidence="4 8" id="KW-0812">Transmembrane</keyword>
<feature type="compositionally biased region" description="Polar residues" evidence="7">
    <location>
        <begin position="233"/>
        <end position="271"/>
    </location>
</feature>
<dbReference type="Pfam" id="PF00230">
    <property type="entry name" value="MIP"/>
    <property type="match status" value="1"/>
</dbReference>
<reference evidence="9 10" key="1">
    <citation type="submission" date="2015-09" db="EMBL/GenBank/DDBJ databases">
        <title>Host preference determinants of Valsa canker pathogens revealed by comparative genomics.</title>
        <authorList>
            <person name="Yin Z."/>
            <person name="Huang L."/>
        </authorList>
    </citation>
    <scope>NUCLEOTIDE SEQUENCE [LARGE SCALE GENOMIC DNA]</scope>
    <source>
        <strain evidence="9 10">SXYLt</strain>
    </source>
</reference>
<feature type="region of interest" description="Disordered" evidence="7">
    <location>
        <begin position="1"/>
        <end position="56"/>
    </location>
</feature>
<dbReference type="GO" id="GO:0015250">
    <property type="term" value="F:water channel activity"/>
    <property type="evidence" value="ECO:0007669"/>
    <property type="project" value="TreeGrafter"/>
</dbReference>
<evidence type="ECO:0000256" key="8">
    <source>
        <dbReference type="SAM" id="Phobius"/>
    </source>
</evidence>
<dbReference type="PANTHER" id="PTHR43829">
    <property type="entry name" value="AQUAPORIN OR AQUAGLYCEROPORIN RELATED"/>
    <property type="match status" value="1"/>
</dbReference>